<evidence type="ECO:0000313" key="2">
    <source>
        <dbReference type="Proteomes" id="UP001056120"/>
    </source>
</evidence>
<reference evidence="2" key="1">
    <citation type="journal article" date="2022" name="Mol. Ecol. Resour.">
        <title>The genomes of chicory, endive, great burdock and yacon provide insights into Asteraceae palaeo-polyploidization history and plant inulin production.</title>
        <authorList>
            <person name="Fan W."/>
            <person name="Wang S."/>
            <person name="Wang H."/>
            <person name="Wang A."/>
            <person name="Jiang F."/>
            <person name="Liu H."/>
            <person name="Zhao H."/>
            <person name="Xu D."/>
            <person name="Zhang Y."/>
        </authorList>
    </citation>
    <scope>NUCLEOTIDE SEQUENCE [LARGE SCALE GENOMIC DNA]</scope>
    <source>
        <strain evidence="2">cv. Yunnan</strain>
    </source>
</reference>
<gene>
    <name evidence="1" type="ORF">L1987_73646</name>
</gene>
<dbReference type="EMBL" id="CM042042">
    <property type="protein sequence ID" value="KAI3703516.1"/>
    <property type="molecule type" value="Genomic_DNA"/>
</dbReference>
<reference evidence="1 2" key="2">
    <citation type="journal article" date="2022" name="Mol. Ecol. Resour.">
        <title>The genomes of chicory, endive, great burdock and yacon provide insights into Asteraceae paleo-polyploidization history and plant inulin production.</title>
        <authorList>
            <person name="Fan W."/>
            <person name="Wang S."/>
            <person name="Wang H."/>
            <person name="Wang A."/>
            <person name="Jiang F."/>
            <person name="Liu H."/>
            <person name="Zhao H."/>
            <person name="Xu D."/>
            <person name="Zhang Y."/>
        </authorList>
    </citation>
    <scope>NUCLEOTIDE SEQUENCE [LARGE SCALE GENOMIC DNA]</scope>
    <source>
        <strain evidence="2">cv. Yunnan</strain>
        <tissue evidence="1">Leaves</tissue>
    </source>
</reference>
<comment type="caution">
    <text evidence="1">The sequence shown here is derived from an EMBL/GenBank/DDBJ whole genome shotgun (WGS) entry which is preliminary data.</text>
</comment>
<protein>
    <submittedName>
        <fullName evidence="1">Uncharacterized protein</fullName>
    </submittedName>
</protein>
<evidence type="ECO:0000313" key="1">
    <source>
        <dbReference type="EMBL" id="KAI3703516.1"/>
    </source>
</evidence>
<proteinExistence type="predicted"/>
<keyword evidence="2" id="KW-1185">Reference proteome</keyword>
<name>A0ACB9A190_9ASTR</name>
<organism evidence="1 2">
    <name type="scientific">Smallanthus sonchifolius</name>
    <dbReference type="NCBI Taxonomy" id="185202"/>
    <lineage>
        <taxon>Eukaryota</taxon>
        <taxon>Viridiplantae</taxon>
        <taxon>Streptophyta</taxon>
        <taxon>Embryophyta</taxon>
        <taxon>Tracheophyta</taxon>
        <taxon>Spermatophyta</taxon>
        <taxon>Magnoliopsida</taxon>
        <taxon>eudicotyledons</taxon>
        <taxon>Gunneridae</taxon>
        <taxon>Pentapetalae</taxon>
        <taxon>asterids</taxon>
        <taxon>campanulids</taxon>
        <taxon>Asterales</taxon>
        <taxon>Asteraceae</taxon>
        <taxon>Asteroideae</taxon>
        <taxon>Heliantheae alliance</taxon>
        <taxon>Millerieae</taxon>
        <taxon>Smallanthus</taxon>
    </lineage>
</organism>
<dbReference type="Proteomes" id="UP001056120">
    <property type="component" value="Linkage Group LG25"/>
</dbReference>
<accession>A0ACB9A190</accession>
<sequence>MASTSEVPVKPEETPEVKDPVNPEETPEVKDPVNPEETPEVKETMYKTKVIQFFGRDTPIILQNDNGPCPLLAICNILKLLQSGNILLLRDELGLNSDVTEVSQGKLLTLVAERLIDPISNVNDKDAGDVVNRHQTVADAIDLLPGLAKGMDVNIKFRRIDDFEWTKEHAIFDLLDIPLYHGWLIDSNDSDTLNAFGSKSYNTVMEELVALEFQSRRTRYIADWVSFETVPREADETIHAGRLFSTGSVGITAIQGELMREFLKENAIQLTRYGLFRLHYDLFGVVLYILVTDQGYINQPDVVWEKLTEINGDTEYVNSNFKSLKAPSPEIVEIGESEDENANLASVFQFAKALEQQELGSESQRNHATFPSGFYMGPPHAPYTPWQPRPRSSLYKSRSKHIKEKCVLM</sequence>